<name>A0A4P6PZ01_9ACTN</name>
<dbReference type="RefSeq" id="WP_131097776.1">
    <property type="nucleotide sequence ID" value="NZ_CP036455.1"/>
</dbReference>
<reference evidence="1 2" key="1">
    <citation type="submission" date="2019-02" db="EMBL/GenBank/DDBJ databases">
        <authorList>
            <person name="Khodamoradi S."/>
            <person name="Hahnke R.L."/>
            <person name="Kaempfer P."/>
            <person name="Schumann P."/>
            <person name="Rohde M."/>
            <person name="Steinert M."/>
            <person name="Luzhetskyy A."/>
            <person name="Wink J."/>
            <person name="Ruckert C."/>
        </authorList>
    </citation>
    <scope>NUCLEOTIDE SEQUENCE [LARGE SCALE GENOMIC DNA]</scope>
    <source>
        <strain evidence="1 2">M2</strain>
    </source>
</reference>
<dbReference type="OrthoDB" id="5328543at2"/>
<dbReference type="EMBL" id="CP036455">
    <property type="protein sequence ID" value="QBI53405.1"/>
    <property type="molecule type" value="Genomic_DNA"/>
</dbReference>
<sequence length="159" mass="17184">MSTTTATTRGRDLIAPELFNRLTDDVTRDPHCPDRDTAERIVDQAVVFLVACALSDDPIGPSPLVDLGWHAFILRTADYRRFCNTVLGEFVDHVPNDTAPTIEQRTASAARTLDALHATGLQVDTGVWAQEMPCSSCSDTKTGGDGDGCHKGCHDSQAK</sequence>
<evidence type="ECO:0000313" key="1">
    <source>
        <dbReference type="EMBL" id="QBI53405.1"/>
    </source>
</evidence>
<organism evidence="1 2">
    <name type="scientific">Streptomonospora litoralis</name>
    <dbReference type="NCBI Taxonomy" id="2498135"/>
    <lineage>
        <taxon>Bacteria</taxon>
        <taxon>Bacillati</taxon>
        <taxon>Actinomycetota</taxon>
        <taxon>Actinomycetes</taxon>
        <taxon>Streptosporangiales</taxon>
        <taxon>Nocardiopsidaceae</taxon>
        <taxon>Streptomonospora</taxon>
    </lineage>
</organism>
<proteinExistence type="predicted"/>
<evidence type="ECO:0000313" key="2">
    <source>
        <dbReference type="Proteomes" id="UP000292235"/>
    </source>
</evidence>
<dbReference type="AlphaFoldDB" id="A0A4P6PZ01"/>
<accession>A0A4P6PZ01</accession>
<gene>
    <name evidence="1" type="ORF">EKD16_08055</name>
</gene>
<dbReference type="KEGG" id="strr:EKD16_08055"/>
<dbReference type="Proteomes" id="UP000292235">
    <property type="component" value="Chromosome"/>
</dbReference>
<keyword evidence="2" id="KW-1185">Reference proteome</keyword>
<protein>
    <submittedName>
        <fullName evidence="1">Uncharacterized protein</fullName>
    </submittedName>
</protein>